<dbReference type="InterPro" id="IPR023213">
    <property type="entry name" value="CAT-like_dom_sf"/>
</dbReference>
<gene>
    <name evidence="1" type="ORF">RJ40_06595</name>
</gene>
<sequence length="427" mass="48492">MSLHPAPAFDLFNVYFERLYDPTMHLILAFDGEVDEAILKEATLRLLAANPYLRSRFAEEGDGMPCWEEIAEEEWERAFVFLPPGEPIIPPASLDVRRGPQVRVSLTRQEDDDQVVVTSHHGFCDAKGLIDLARHLFEVYREIKEDPDFRPAPLGWYDRGTEQILARFTAEEIRQARDEEESFVDRWRFPAERRGRGTPTIAYRTLPAERLRRAKEFGRRHGATVNDIMIGAFFLALQKIRDNPSDLDAPRSILTSADLRRHLDHPDACPPMNLSIAYEVTFTAGEGAGLEDVIGQVTAVTKQRKADGLGIGCILFYDEIYAGGMPGVRVFFDEMIRKYEETGLKNPVFSNIGILDAEEFLPVDGKDGAPLDLRDIRFLPCVCWPYGFLISLSTFRESMTIVTGYEMGPYSEETVERFLDAVVEYLP</sequence>
<keyword evidence="2" id="KW-1185">Reference proteome</keyword>
<dbReference type="Proteomes" id="UP001042704">
    <property type="component" value="Chromosome"/>
</dbReference>
<name>A0A8A3S666_9EURY</name>
<dbReference type="KEGG" id="maqe:RJ40_06595"/>
<reference evidence="1" key="2">
    <citation type="submission" date="2019-02" db="EMBL/GenBank/DDBJ databases">
        <authorList>
            <person name="Chen S.-C."/>
            <person name="Chien H.-H."/>
            <person name="Lai M.-C."/>
        </authorList>
    </citation>
    <scope>NUCLEOTIDE SEQUENCE</scope>
    <source>
        <strain evidence="1">N2F9704</strain>
    </source>
</reference>
<dbReference type="PANTHER" id="PTHR28037">
    <property type="entry name" value="ALCOHOL O-ACETYLTRANSFERASE 1-RELATED"/>
    <property type="match status" value="1"/>
</dbReference>
<dbReference type="GeneID" id="76424016"/>
<evidence type="ECO:0000313" key="2">
    <source>
        <dbReference type="Proteomes" id="UP001042704"/>
    </source>
</evidence>
<dbReference type="Gene3D" id="3.30.559.10">
    <property type="entry name" value="Chloramphenicol acetyltransferase-like domain"/>
    <property type="match status" value="1"/>
</dbReference>
<protein>
    <submittedName>
        <fullName evidence="1">Condensation protein</fullName>
    </submittedName>
</protein>
<dbReference type="AlphaFoldDB" id="A0A8A3S666"/>
<dbReference type="SUPFAM" id="SSF52777">
    <property type="entry name" value="CoA-dependent acyltransferases"/>
    <property type="match status" value="2"/>
</dbReference>
<dbReference type="RefSeq" id="WP_265580078.1">
    <property type="nucleotide sequence ID" value="NZ_CP036172.1"/>
</dbReference>
<proteinExistence type="predicted"/>
<organism evidence="1 2">
    <name type="scientific">Methanofollis aquaemaris</name>
    <dbReference type="NCBI Taxonomy" id="126734"/>
    <lineage>
        <taxon>Archaea</taxon>
        <taxon>Methanobacteriati</taxon>
        <taxon>Methanobacteriota</taxon>
        <taxon>Stenosarchaea group</taxon>
        <taxon>Methanomicrobia</taxon>
        <taxon>Methanomicrobiales</taxon>
        <taxon>Methanomicrobiaceae</taxon>
        <taxon>Methanofollis</taxon>
    </lineage>
</organism>
<accession>A0A8A3S666</accession>
<dbReference type="PANTHER" id="PTHR28037:SF1">
    <property type="entry name" value="ALCOHOL O-ACETYLTRANSFERASE 1-RELATED"/>
    <property type="match status" value="1"/>
</dbReference>
<dbReference type="InterPro" id="IPR052058">
    <property type="entry name" value="Alcohol_O-acetyltransferase"/>
</dbReference>
<reference evidence="1" key="1">
    <citation type="journal article" date="2001" name="Int. J. Syst. Evol. Microbiol.">
        <title>Methanofollis aquaemaris sp. nov., a methanogen isolated from an aquaculture fish pond.</title>
        <authorList>
            <person name="Lai M.C."/>
            <person name="Chen S.C."/>
        </authorList>
    </citation>
    <scope>NUCLEOTIDE SEQUENCE</scope>
    <source>
        <strain evidence="1">N2F9704</strain>
    </source>
</reference>
<evidence type="ECO:0000313" key="1">
    <source>
        <dbReference type="EMBL" id="QSZ67190.1"/>
    </source>
</evidence>
<dbReference type="Gene3D" id="3.30.559.30">
    <property type="entry name" value="Nonribosomal peptide synthetase, condensation domain"/>
    <property type="match status" value="1"/>
</dbReference>
<dbReference type="EMBL" id="CP036172">
    <property type="protein sequence ID" value="QSZ67190.1"/>
    <property type="molecule type" value="Genomic_DNA"/>
</dbReference>